<reference evidence="1 3" key="1">
    <citation type="journal article" date="2014" name="Nat. Genet.">
        <title>Genome and transcriptome of the porcine whipworm Trichuris suis.</title>
        <authorList>
            <person name="Jex A.R."/>
            <person name="Nejsum P."/>
            <person name="Schwarz E.M."/>
            <person name="Hu L."/>
            <person name="Young N.D."/>
            <person name="Hall R.S."/>
            <person name="Korhonen P.K."/>
            <person name="Liao S."/>
            <person name="Thamsborg S."/>
            <person name="Xia J."/>
            <person name="Xu P."/>
            <person name="Wang S."/>
            <person name="Scheerlinck J.P."/>
            <person name="Hofmann A."/>
            <person name="Sternberg P.W."/>
            <person name="Wang J."/>
            <person name="Gasser R.B."/>
        </authorList>
    </citation>
    <scope>NUCLEOTIDE SEQUENCE [LARGE SCALE GENOMIC DNA]</scope>
    <source>
        <strain evidence="2">DCEP-RM93F</strain>
        <strain evidence="1">DCEP-RM93M</strain>
    </source>
</reference>
<evidence type="ECO:0000313" key="1">
    <source>
        <dbReference type="EMBL" id="KFD48450.1"/>
    </source>
</evidence>
<accession>A0A085LU04</accession>
<keyword evidence="3" id="KW-1185">Reference proteome</keyword>
<evidence type="ECO:0000313" key="3">
    <source>
        <dbReference type="Proteomes" id="UP000030764"/>
    </source>
</evidence>
<dbReference type="AlphaFoldDB" id="A0A085LU04"/>
<gene>
    <name evidence="1" type="ORF">M513_10668</name>
    <name evidence="2" type="ORF">M514_10668</name>
</gene>
<proteinExistence type="predicted"/>
<protein>
    <recommendedName>
        <fullName evidence="4">Peptidase aspartic putative domain-containing protein</fullName>
    </recommendedName>
</protein>
<evidence type="ECO:0000313" key="2">
    <source>
        <dbReference type="EMBL" id="KFD62112.1"/>
    </source>
</evidence>
<dbReference type="EMBL" id="KL363293">
    <property type="protein sequence ID" value="KFD48450.1"/>
    <property type="molecule type" value="Genomic_DNA"/>
</dbReference>
<name>A0A085LU04_9BILA</name>
<dbReference type="Proteomes" id="UP000030758">
    <property type="component" value="Unassembled WGS sequence"/>
</dbReference>
<dbReference type="EMBL" id="KL367602">
    <property type="protein sequence ID" value="KFD62112.1"/>
    <property type="molecule type" value="Genomic_DNA"/>
</dbReference>
<evidence type="ECO:0008006" key="4">
    <source>
        <dbReference type="Google" id="ProtNLM"/>
    </source>
</evidence>
<dbReference type="Proteomes" id="UP000030764">
    <property type="component" value="Unassembled WGS sequence"/>
</dbReference>
<sequence>MECKRPKPCGINACPGTHHPLLHHQQETTQGNEANVNSSRSKCGQVALGVVMVNVVAHNGSKVLANLFFDEGSDKTFVREGLLSKLHFDDP</sequence>
<organism evidence="1 3">
    <name type="scientific">Trichuris suis</name>
    <name type="common">pig whipworm</name>
    <dbReference type="NCBI Taxonomy" id="68888"/>
    <lineage>
        <taxon>Eukaryota</taxon>
        <taxon>Metazoa</taxon>
        <taxon>Ecdysozoa</taxon>
        <taxon>Nematoda</taxon>
        <taxon>Enoplea</taxon>
        <taxon>Dorylaimia</taxon>
        <taxon>Trichinellida</taxon>
        <taxon>Trichuridae</taxon>
        <taxon>Trichuris</taxon>
    </lineage>
</organism>